<dbReference type="Gene3D" id="3.80.10.10">
    <property type="entry name" value="Ribonuclease Inhibitor"/>
    <property type="match status" value="2"/>
</dbReference>
<dbReference type="PANTHER" id="PTHR15454">
    <property type="entry name" value="NISCHARIN RELATED"/>
    <property type="match status" value="1"/>
</dbReference>
<feature type="domain" description="CAP-Gly" evidence="4">
    <location>
        <begin position="23"/>
        <end position="69"/>
    </location>
</feature>
<evidence type="ECO:0000256" key="3">
    <source>
        <dbReference type="SAM" id="MobiDB-lite"/>
    </source>
</evidence>
<dbReference type="SUPFAM" id="SSF74924">
    <property type="entry name" value="Cap-Gly domain"/>
    <property type="match status" value="1"/>
</dbReference>
<name>A0AAD6G3R3_9EURO</name>
<dbReference type="GeneID" id="81598954"/>
<dbReference type="GO" id="GO:0005737">
    <property type="term" value="C:cytoplasm"/>
    <property type="evidence" value="ECO:0007669"/>
    <property type="project" value="TreeGrafter"/>
</dbReference>
<sequence>MSKSLVGQRRSYSSQLCTIRYVGTVEGTTGDWLGVEWDDPTRGKHSGEHKGIRYFTCKSNHPTAGSFVRPSRPSYPPLSFVEALRAKYASEDESELVWASKPVGKSSPHQAIEISGKVVEEVGFDKIRRQLAELQELRIVLLDGLRVAGVLSSYEQPESQVLEAAQEIATTCPKIEELDLSRSLLSSWLHVWDICNQLKGLKKLKVNGNRFQPLEDGLIFEGITELSLEETLLSWDEIVEVTSRFPALTSLTASGNQLSTITRTLPGGITKLTLENNDITSLSSLRPLAETQTLEHISIRGNNIHAITDSIQETKLDFTFPPTVYSVDLSRNNISSWTFLNHLPILFPGLTTLRFSGNPLYDQPPLPPAIAAATSSMSASKPMTVDESFMLTLSRFPPSLAILNFSTISLQDRSNAEMYYLSLIGKELSATSEAEEPAILAAHPRYQELCESYGEPAITRAVERDGSGKKGIHPRSVAARLVKLAFRLSESRVCVKEVPTSFDSYQVKALVSRLFNLAPYSFKLVWETDEWDPVEKKTGNNGAAGWDEDSDDEMQAPAPASSADTSRFVRREIELVDSTRDIGFLFQGETGEMKIRVEVPPV</sequence>
<dbReference type="Gene3D" id="2.30.30.190">
    <property type="entry name" value="CAP Gly-rich-like domain"/>
    <property type="match status" value="1"/>
</dbReference>
<dbReference type="AlphaFoldDB" id="A0AAD6G3R3"/>
<dbReference type="RefSeq" id="XP_056767329.1">
    <property type="nucleotide sequence ID" value="XM_056908711.1"/>
</dbReference>
<dbReference type="InterPro" id="IPR032675">
    <property type="entry name" value="LRR_dom_sf"/>
</dbReference>
<dbReference type="PROSITE" id="PS50245">
    <property type="entry name" value="CAP_GLY_2"/>
    <property type="match status" value="1"/>
</dbReference>
<comment type="caution">
    <text evidence="5">The sequence shown here is derived from an EMBL/GenBank/DDBJ whole genome shotgun (WGS) entry which is preliminary data.</text>
</comment>
<gene>
    <name evidence="5" type="ORF">N7458_005329</name>
</gene>
<dbReference type="SUPFAM" id="SSF52058">
    <property type="entry name" value="L domain-like"/>
    <property type="match status" value="1"/>
</dbReference>
<evidence type="ECO:0000259" key="4">
    <source>
        <dbReference type="PROSITE" id="PS50245"/>
    </source>
</evidence>
<keyword evidence="1" id="KW-0433">Leucine-rich repeat</keyword>
<feature type="region of interest" description="Disordered" evidence="3">
    <location>
        <begin position="533"/>
        <end position="565"/>
    </location>
</feature>
<dbReference type="SMART" id="SM01052">
    <property type="entry name" value="CAP_GLY"/>
    <property type="match status" value="1"/>
</dbReference>
<dbReference type="InterPro" id="IPR001611">
    <property type="entry name" value="Leu-rich_rpt"/>
</dbReference>
<reference evidence="5" key="2">
    <citation type="journal article" date="2023" name="IMA Fungus">
        <title>Comparative genomic study of the Penicillium genus elucidates a diverse pangenome and 15 lateral gene transfer events.</title>
        <authorList>
            <person name="Petersen C."/>
            <person name="Sorensen T."/>
            <person name="Nielsen M.R."/>
            <person name="Sondergaard T.E."/>
            <person name="Sorensen J.L."/>
            <person name="Fitzpatrick D.A."/>
            <person name="Frisvad J.C."/>
            <person name="Nielsen K.L."/>
        </authorList>
    </citation>
    <scope>NUCLEOTIDE SEQUENCE</scope>
    <source>
        <strain evidence="5">IBT 16125</strain>
    </source>
</reference>
<evidence type="ECO:0000256" key="2">
    <source>
        <dbReference type="ARBA" id="ARBA00022737"/>
    </source>
</evidence>
<dbReference type="Pfam" id="PF01302">
    <property type="entry name" value="CAP_GLY"/>
    <property type="match status" value="1"/>
</dbReference>
<reference evidence="5" key="1">
    <citation type="submission" date="2022-12" db="EMBL/GenBank/DDBJ databases">
        <authorList>
            <person name="Petersen C."/>
        </authorList>
    </citation>
    <scope>NUCLEOTIDE SEQUENCE</scope>
    <source>
        <strain evidence="5">IBT 16125</strain>
    </source>
</reference>
<evidence type="ECO:0000313" key="6">
    <source>
        <dbReference type="Proteomes" id="UP001213681"/>
    </source>
</evidence>
<dbReference type="EMBL" id="JAPVEA010000005">
    <property type="protein sequence ID" value="KAJ5454373.1"/>
    <property type="molecule type" value="Genomic_DNA"/>
</dbReference>
<evidence type="ECO:0000313" key="5">
    <source>
        <dbReference type="EMBL" id="KAJ5454373.1"/>
    </source>
</evidence>
<organism evidence="5 6">
    <name type="scientific">Penicillium daleae</name>
    <dbReference type="NCBI Taxonomy" id="63821"/>
    <lineage>
        <taxon>Eukaryota</taxon>
        <taxon>Fungi</taxon>
        <taxon>Dikarya</taxon>
        <taxon>Ascomycota</taxon>
        <taxon>Pezizomycotina</taxon>
        <taxon>Eurotiomycetes</taxon>
        <taxon>Eurotiomycetidae</taxon>
        <taxon>Eurotiales</taxon>
        <taxon>Aspergillaceae</taxon>
        <taxon>Penicillium</taxon>
    </lineage>
</organism>
<evidence type="ECO:0000256" key="1">
    <source>
        <dbReference type="ARBA" id="ARBA00022614"/>
    </source>
</evidence>
<dbReference type="PROSITE" id="PS51450">
    <property type="entry name" value="LRR"/>
    <property type="match status" value="1"/>
</dbReference>
<protein>
    <recommendedName>
        <fullName evidence="4">CAP-Gly domain-containing protein</fullName>
    </recommendedName>
</protein>
<keyword evidence="2" id="KW-0677">Repeat</keyword>
<dbReference type="InterPro" id="IPR036859">
    <property type="entry name" value="CAP-Gly_dom_sf"/>
</dbReference>
<keyword evidence="6" id="KW-1185">Reference proteome</keyword>
<dbReference type="Proteomes" id="UP001213681">
    <property type="component" value="Unassembled WGS sequence"/>
</dbReference>
<dbReference type="InterPro" id="IPR000938">
    <property type="entry name" value="CAP-Gly_domain"/>
</dbReference>
<accession>A0AAD6G3R3</accession>
<proteinExistence type="predicted"/>